<gene>
    <name evidence="1" type="ORF">KUV26_08660</name>
</gene>
<keyword evidence="2" id="KW-1185">Reference proteome</keyword>
<dbReference type="Proteomes" id="UP000766629">
    <property type="component" value="Unassembled WGS sequence"/>
</dbReference>
<proteinExistence type="predicted"/>
<dbReference type="EMBL" id="JAHVJA010000003">
    <property type="protein sequence ID" value="MBY6139501.1"/>
    <property type="molecule type" value="Genomic_DNA"/>
</dbReference>
<dbReference type="RefSeq" id="WP_222508055.1">
    <property type="nucleotide sequence ID" value="NZ_JAHVJA010000003.1"/>
</dbReference>
<evidence type="ECO:0000313" key="1">
    <source>
        <dbReference type="EMBL" id="MBY6139501.1"/>
    </source>
</evidence>
<name>A0ABS7NE53_9RHOB</name>
<sequence length="233" mass="24580">MNLTATPVPGRDASPSFSDAEAAAADAGLIIQGALHPARQPVQALEGGTLILLGTGPAFWPLFTSSPEYRDGAPDPVDRWSQRVAGALAERLGGTAYFPFGGPPYTPFINWALASGRFFTSPSQMLVHDSAGMMISLRGAIHFKQEFDIPPPPLAKSPCRSCPSRPCLSACPVSALADGGPYDLAVCHGYLDTRAGAGCMSGGCLARRACPLSRTAGRDPEQTAHHMRHFHPQ</sequence>
<reference evidence="1 2" key="1">
    <citation type="submission" date="2021-06" db="EMBL/GenBank/DDBJ databases">
        <title>50 bacteria genomes isolated from Dapeng, Shenzhen, China.</title>
        <authorList>
            <person name="Zheng W."/>
            <person name="Yu S."/>
            <person name="Huang Y."/>
        </authorList>
    </citation>
    <scope>NUCLEOTIDE SEQUENCE [LARGE SCALE GENOMIC DNA]</scope>
    <source>
        <strain evidence="1 2">DP1N14-2</strain>
    </source>
</reference>
<evidence type="ECO:0000313" key="2">
    <source>
        <dbReference type="Proteomes" id="UP000766629"/>
    </source>
</evidence>
<accession>A0ABS7NE53</accession>
<comment type="caution">
    <text evidence="1">The sequence shown here is derived from an EMBL/GenBank/DDBJ whole genome shotgun (WGS) entry which is preliminary data.</text>
</comment>
<protein>
    <submittedName>
        <fullName evidence="1">Ferredoxin</fullName>
    </submittedName>
</protein>
<organism evidence="1 2">
    <name type="scientific">Leisingera daeponensis</name>
    <dbReference type="NCBI Taxonomy" id="405746"/>
    <lineage>
        <taxon>Bacteria</taxon>
        <taxon>Pseudomonadati</taxon>
        <taxon>Pseudomonadota</taxon>
        <taxon>Alphaproteobacteria</taxon>
        <taxon>Rhodobacterales</taxon>
        <taxon>Roseobacteraceae</taxon>
        <taxon>Leisingera</taxon>
    </lineage>
</organism>